<dbReference type="EMBL" id="MCFE01000616">
    <property type="protein sequence ID" value="ORX84208.1"/>
    <property type="molecule type" value="Genomic_DNA"/>
</dbReference>
<proteinExistence type="predicted"/>
<accession>A0A1Y1XEM3</accession>
<feature type="region of interest" description="Disordered" evidence="1">
    <location>
        <begin position="54"/>
        <end position="80"/>
    </location>
</feature>
<comment type="caution">
    <text evidence="2">The sequence shown here is derived from an EMBL/GenBank/DDBJ whole genome shotgun (WGS) entry which is preliminary data.</text>
</comment>
<evidence type="ECO:0000256" key="1">
    <source>
        <dbReference type="SAM" id="MobiDB-lite"/>
    </source>
</evidence>
<dbReference type="AlphaFoldDB" id="A0A1Y1XEM3"/>
<dbReference type="CDD" id="cd09620">
    <property type="entry name" value="CBM9_like_3"/>
    <property type="match status" value="1"/>
</dbReference>
<organism evidence="2 3">
    <name type="scientific">Basidiobolus meristosporus CBS 931.73</name>
    <dbReference type="NCBI Taxonomy" id="1314790"/>
    <lineage>
        <taxon>Eukaryota</taxon>
        <taxon>Fungi</taxon>
        <taxon>Fungi incertae sedis</taxon>
        <taxon>Zoopagomycota</taxon>
        <taxon>Entomophthoromycotina</taxon>
        <taxon>Basidiobolomycetes</taxon>
        <taxon>Basidiobolales</taxon>
        <taxon>Basidiobolaceae</taxon>
        <taxon>Basidiobolus</taxon>
    </lineage>
</organism>
<sequence>MATALVHLDLDPNPDSPQAGTQLRPGHHQQCELPAAKHYAAPFVLQPPVIDGRPSAPHCGGTNKPADEDQGSVITSRTSNHSKPNAFPWVAWDDKFVYIGATLFDPFLSANVTERNQPKDQEFVDNTFEIFIDPDRTNQNYKRIQVNPLGIVRTAQYTKPETDGGKLSSWNLGPEFQVKVYTPEEVRIIHDPVQIMNSNPELSSFWSVEMAIPVASLRTSRKRAPSSQGPYSGFNFMRTGWPPKTVNNNNNNNDRRRRRRVNVELFEPRYQLVWNRGTKAFPGTIANPDSWGTNYFSQETHDACFKPDPQATLRYLLSKIYHAQWAYHNVHGYFASLPVPGAALTNCTSAPHPHISIDYAGAGFQASVSLDSVVGSIRQDRFISFNH</sequence>
<name>A0A1Y1XEM3_9FUNG</name>
<dbReference type="SUPFAM" id="SSF49344">
    <property type="entry name" value="CBD9-like"/>
    <property type="match status" value="1"/>
</dbReference>
<keyword evidence="3" id="KW-1185">Reference proteome</keyword>
<gene>
    <name evidence="2" type="ORF">K493DRAFT_360762</name>
</gene>
<dbReference type="OrthoDB" id="59288at2759"/>
<evidence type="ECO:0000313" key="2">
    <source>
        <dbReference type="EMBL" id="ORX84208.1"/>
    </source>
</evidence>
<dbReference type="Proteomes" id="UP000193498">
    <property type="component" value="Unassembled WGS sequence"/>
</dbReference>
<evidence type="ECO:0008006" key="4">
    <source>
        <dbReference type="Google" id="ProtNLM"/>
    </source>
</evidence>
<dbReference type="InParanoid" id="A0A1Y1XEM3"/>
<reference evidence="2 3" key="1">
    <citation type="submission" date="2016-07" db="EMBL/GenBank/DDBJ databases">
        <title>Pervasive Adenine N6-methylation of Active Genes in Fungi.</title>
        <authorList>
            <consortium name="DOE Joint Genome Institute"/>
            <person name="Mondo S.J."/>
            <person name="Dannebaum R.O."/>
            <person name="Kuo R.C."/>
            <person name="Labutti K."/>
            <person name="Haridas S."/>
            <person name="Kuo A."/>
            <person name="Salamov A."/>
            <person name="Ahrendt S.R."/>
            <person name="Lipzen A."/>
            <person name="Sullivan W."/>
            <person name="Andreopoulos W.B."/>
            <person name="Clum A."/>
            <person name="Lindquist E."/>
            <person name="Daum C."/>
            <person name="Ramamoorthy G.K."/>
            <person name="Gryganskyi A."/>
            <person name="Culley D."/>
            <person name="Magnuson J.K."/>
            <person name="James T.Y."/>
            <person name="O'Malley M.A."/>
            <person name="Stajich J.E."/>
            <person name="Spatafora J.W."/>
            <person name="Visel A."/>
            <person name="Grigoriev I.V."/>
        </authorList>
    </citation>
    <scope>NUCLEOTIDE SEQUENCE [LARGE SCALE GENOMIC DNA]</scope>
    <source>
        <strain evidence="2 3">CBS 931.73</strain>
    </source>
</reference>
<dbReference type="Gene3D" id="2.60.40.1190">
    <property type="match status" value="1"/>
</dbReference>
<evidence type="ECO:0000313" key="3">
    <source>
        <dbReference type="Proteomes" id="UP000193498"/>
    </source>
</evidence>
<protein>
    <recommendedName>
        <fullName evidence="4">Carbohydrate-binding domain-containing protein</fullName>
    </recommendedName>
</protein>
<dbReference type="STRING" id="1314790.A0A1Y1XEM3"/>
<feature type="region of interest" description="Disordered" evidence="1">
    <location>
        <begin position="1"/>
        <end position="27"/>
    </location>
</feature>